<sequence>MFHLPKMTEDKKEVSKLMSRKDVMDYFGISKSTLY</sequence>
<protein>
    <submittedName>
        <fullName evidence="1">Uncharacterized protein</fullName>
    </submittedName>
</protein>
<dbReference type="EMBL" id="UINC01152249">
    <property type="protein sequence ID" value="SVD46335.1"/>
    <property type="molecule type" value="Genomic_DNA"/>
</dbReference>
<feature type="non-terminal residue" evidence="1">
    <location>
        <position position="35"/>
    </location>
</feature>
<gene>
    <name evidence="1" type="ORF">METZ01_LOCUS399189</name>
</gene>
<dbReference type="AlphaFoldDB" id="A0A382VK00"/>
<evidence type="ECO:0000313" key="1">
    <source>
        <dbReference type="EMBL" id="SVD46335.1"/>
    </source>
</evidence>
<proteinExistence type="predicted"/>
<reference evidence="1" key="1">
    <citation type="submission" date="2018-05" db="EMBL/GenBank/DDBJ databases">
        <authorList>
            <person name="Lanie J.A."/>
            <person name="Ng W.-L."/>
            <person name="Kazmierczak K.M."/>
            <person name="Andrzejewski T.M."/>
            <person name="Davidsen T.M."/>
            <person name="Wayne K.J."/>
            <person name="Tettelin H."/>
            <person name="Glass J.I."/>
            <person name="Rusch D."/>
            <person name="Podicherti R."/>
            <person name="Tsui H.-C.T."/>
            <person name="Winkler M.E."/>
        </authorList>
    </citation>
    <scope>NUCLEOTIDE SEQUENCE</scope>
</reference>
<accession>A0A382VK00</accession>
<name>A0A382VK00_9ZZZZ</name>
<organism evidence="1">
    <name type="scientific">marine metagenome</name>
    <dbReference type="NCBI Taxonomy" id="408172"/>
    <lineage>
        <taxon>unclassified sequences</taxon>
        <taxon>metagenomes</taxon>
        <taxon>ecological metagenomes</taxon>
    </lineage>
</organism>